<feature type="compositionally biased region" description="Polar residues" evidence="7">
    <location>
        <begin position="1042"/>
        <end position="1085"/>
    </location>
</feature>
<feature type="region of interest" description="Disordered" evidence="7">
    <location>
        <begin position="132"/>
        <end position="154"/>
    </location>
</feature>
<protein>
    <recommendedName>
        <fullName evidence="2">aspartate kinase</fullName>
        <ecNumber evidence="2">2.7.2.4</ecNumber>
    </recommendedName>
</protein>
<dbReference type="InterPro" id="IPR045865">
    <property type="entry name" value="ACT-like_dom_sf"/>
</dbReference>
<keyword evidence="3" id="KW-0808">Transferase</keyword>
<dbReference type="InterPro" id="IPR002912">
    <property type="entry name" value="ACT_dom"/>
</dbReference>
<dbReference type="FunFam" id="3.30.2130.10:FF:000001">
    <property type="entry name" value="Bifunctional aspartokinase/homoserine dehydrogenase"/>
    <property type="match status" value="1"/>
</dbReference>
<dbReference type="InterPro" id="IPR001341">
    <property type="entry name" value="Asp_kinase"/>
</dbReference>
<feature type="domain" description="ACT" evidence="8">
    <location>
        <begin position="555"/>
        <end position="623"/>
    </location>
</feature>
<dbReference type="GO" id="GO:0006893">
    <property type="term" value="P:Golgi to plasma membrane transport"/>
    <property type="evidence" value="ECO:0007669"/>
    <property type="project" value="TreeGrafter"/>
</dbReference>
<dbReference type="PROSITE" id="PS00324">
    <property type="entry name" value="ASPARTOKINASE"/>
    <property type="match status" value="1"/>
</dbReference>
<dbReference type="PANTHER" id="PTHR31975">
    <property type="entry name" value="BUD SITE SELECTION PROTEIN 7-RELATED"/>
    <property type="match status" value="1"/>
</dbReference>
<feature type="compositionally biased region" description="Low complexity" evidence="7">
    <location>
        <begin position="7"/>
        <end position="27"/>
    </location>
</feature>
<dbReference type="SUPFAM" id="SSF53633">
    <property type="entry name" value="Carbamate kinase-like"/>
    <property type="match status" value="2"/>
</dbReference>
<keyword evidence="4" id="KW-0547">Nucleotide-binding</keyword>
<evidence type="ECO:0000256" key="4">
    <source>
        <dbReference type="ARBA" id="ARBA00022741"/>
    </source>
</evidence>
<dbReference type="Pfam" id="PF00696">
    <property type="entry name" value="AA_kinase"/>
    <property type="match status" value="1"/>
</dbReference>
<dbReference type="GO" id="GO:0034044">
    <property type="term" value="C:exomer complex"/>
    <property type="evidence" value="ECO:0007669"/>
    <property type="project" value="TreeGrafter"/>
</dbReference>
<accession>A0AAV5ADI3</accession>
<proteinExistence type="inferred from homology"/>
<dbReference type="InterPro" id="IPR054352">
    <property type="entry name" value="ACT_Aspartokinase"/>
</dbReference>
<name>A0AAV5ADI3_9AGAM</name>
<dbReference type="Gene3D" id="3.30.2130.10">
    <property type="entry name" value="VC0802-like"/>
    <property type="match status" value="1"/>
</dbReference>
<dbReference type="GO" id="GO:0009088">
    <property type="term" value="P:threonine biosynthetic process"/>
    <property type="evidence" value="ECO:0007669"/>
    <property type="project" value="UniProtKB-ARBA"/>
</dbReference>
<dbReference type="InterPro" id="IPR001048">
    <property type="entry name" value="Asp/Glu/Uridylate_kinase"/>
</dbReference>
<evidence type="ECO:0000313" key="10">
    <source>
        <dbReference type="Proteomes" id="UP001050691"/>
    </source>
</evidence>
<dbReference type="Proteomes" id="UP001050691">
    <property type="component" value="Unassembled WGS sequence"/>
</dbReference>
<evidence type="ECO:0000256" key="6">
    <source>
        <dbReference type="ARBA" id="ARBA00022840"/>
    </source>
</evidence>
<dbReference type="Pfam" id="PF09295">
    <property type="entry name" value="ChAPs"/>
    <property type="match status" value="1"/>
</dbReference>
<evidence type="ECO:0000259" key="8">
    <source>
        <dbReference type="PROSITE" id="PS51671"/>
    </source>
</evidence>
<dbReference type="PANTHER" id="PTHR31975:SF1">
    <property type="entry name" value="BUD SITE SELECTION PROTEIN 7-RELATED"/>
    <property type="match status" value="1"/>
</dbReference>
<dbReference type="GO" id="GO:0004072">
    <property type="term" value="F:aspartate kinase activity"/>
    <property type="evidence" value="ECO:0007669"/>
    <property type="project" value="UniProtKB-EC"/>
</dbReference>
<evidence type="ECO:0000256" key="2">
    <source>
        <dbReference type="ARBA" id="ARBA00013059"/>
    </source>
</evidence>
<evidence type="ECO:0000313" key="9">
    <source>
        <dbReference type="EMBL" id="GJJ10708.1"/>
    </source>
</evidence>
<feature type="region of interest" description="Disordered" evidence="7">
    <location>
        <begin position="1"/>
        <end position="37"/>
    </location>
</feature>
<dbReference type="GO" id="GO:0071266">
    <property type="term" value="P:'de novo' L-methionine biosynthetic process"/>
    <property type="evidence" value="ECO:0007669"/>
    <property type="project" value="UniProtKB-ARBA"/>
</dbReference>
<dbReference type="Gene3D" id="3.40.1160.10">
    <property type="entry name" value="Acetylglutamate kinase-like"/>
    <property type="match status" value="1"/>
</dbReference>
<evidence type="ECO:0000256" key="3">
    <source>
        <dbReference type="ARBA" id="ARBA00022679"/>
    </source>
</evidence>
<dbReference type="GO" id="GO:0009090">
    <property type="term" value="P:homoserine biosynthetic process"/>
    <property type="evidence" value="ECO:0007669"/>
    <property type="project" value="UniProtKB-ARBA"/>
</dbReference>
<comment type="similarity">
    <text evidence="1">Belongs to the aspartokinase family.</text>
</comment>
<dbReference type="EMBL" id="BPWL01000005">
    <property type="protein sequence ID" value="GJJ10708.1"/>
    <property type="molecule type" value="Genomic_DNA"/>
</dbReference>
<dbReference type="Gene3D" id="1.25.40.10">
    <property type="entry name" value="Tetratricopeptide repeat domain"/>
    <property type="match status" value="2"/>
</dbReference>
<sequence>MSLSEGSTPPSSLANSSNSPSSSSISSPPTPPNLHQNTMLPEAKWLVQKFGGTSIGKFAVKIAEDIIPAYLDQHRVVVVCSARSGSTKALGTTNLLLRAANEALKRNILGESGMSGTVTPLNAGQIFGRPQAQDAFNTNSPPSSPIVNGPSRGDCSPGFGSSSPFSTFNPYSSPLPFSATVDLLKSEHTTAAKQSVNDPILLRDIINEIEHDCEGLRAFLYAAQVIDEISPRSRDSIVGVGERLSCKLMATILKDRGIDSEFVSLESIIPENFEDLDGIATKHSDTGTLDQSFYDRLSVLLADRIRQCGNRVPVVTGFFGPVPGSLLRQIGRGYTDLLSALLAAGLQASELQIWKEVDGVFTADPRKVSTARLIPILSPDEAAELTYYGSEVVHPFTMEQAIGKKIPIRIKNVENPNGRGTVIQPEVEGEPPQTIDLEAMIQSGASLSTLQTAAVELEESERRKRLPTAVTIKENILVINVNSNRKSVSHGFLAGIFSTLDKFGVVVDLISTSEVHVSMATEAAGLGKKNLTRLIRELEKNGTVSMSHDMAILSLVGHQMRQMVGIAGRMFTTLAEGKINIEMISQGASEINISCVIQARDSNKALNLIHQSCLQIKPEGARGRASFRELGPPDLCHTVKSPGKTQKDEQLGTYHYVSGVDASSSASLAAYLNSLTYAVEDNSAWFTKSTAFKVRNGCYCCFNAFSRVDVRVDVKIPGGVSAYVVDLRGERHEATPEIWQETYLSAILRAILYADDPNYRLMGYRKLDPITTPEAEIRFLQVAETLFAKGWQLGSAPEVQVASIVSNHLTAGILKYFGDSFRFSQAVNLFEKLTVKYPEVASLLAQSYIGMNEEVKAVEIMSTVLREQPVTYTLLHVQCDFLRSKNKLDWALQLARQAVNCAPSEFLTWAKLTEVYIDMGQYEAALLTLNSCPMFTYAERDLHRMPTPQRTHLPVKQYIVDSQILGEDREEDNEADPALRRLPAPNLRGTFAKAYALLARLVSQIGWDELLSTRSVVFVMEEEYRMQKAQAEINTVIEATKHTNGTNEADDNASTRGVISPSQTPLGSEVDPTTSNIPTIRISTESNRERRENGENGEAIDGDTSTLNTLSVDRPVQAAVSDDGEHTLADEANQTTTESFSFSNKRLCERWLDNLFMVLYEDLRVWTIFRAEVAHFKTQHVAYRKTGAEWEILGDLGARLNHKEEAKEAYQRCLDSKFSYRAWSKLLEMYSEEGDLLRSLQAAIRLTAYNHRYYAEMSYPTMVAHYLYKLGQMYGHGKISYTLMSMGLPEPILKIMEGYLRYGRAFKVEGYDF</sequence>
<dbReference type="FunFam" id="1.25.40.10:FF:000149">
    <property type="entry name" value="Clathrin-coated vesiclec protein (Bud7)"/>
    <property type="match status" value="1"/>
</dbReference>
<dbReference type="InterPro" id="IPR036393">
    <property type="entry name" value="AceGlu_kinase-like_sf"/>
</dbReference>
<dbReference type="PROSITE" id="PS51671">
    <property type="entry name" value="ACT"/>
    <property type="match status" value="1"/>
</dbReference>
<dbReference type="Pfam" id="PF22468">
    <property type="entry name" value="ACT_9"/>
    <property type="match status" value="1"/>
</dbReference>
<evidence type="ECO:0000256" key="1">
    <source>
        <dbReference type="ARBA" id="ARBA00010122"/>
    </source>
</evidence>
<keyword evidence="10" id="KW-1185">Reference proteome</keyword>
<dbReference type="InterPro" id="IPR015374">
    <property type="entry name" value="ChAPs"/>
</dbReference>
<dbReference type="SUPFAM" id="SSF48452">
    <property type="entry name" value="TPR-like"/>
    <property type="match status" value="1"/>
</dbReference>
<evidence type="ECO:0000256" key="5">
    <source>
        <dbReference type="ARBA" id="ARBA00022777"/>
    </source>
</evidence>
<keyword evidence="5" id="KW-0418">Kinase</keyword>
<organism evidence="9 10">
    <name type="scientific">Clathrus columnatus</name>
    <dbReference type="NCBI Taxonomy" id="1419009"/>
    <lineage>
        <taxon>Eukaryota</taxon>
        <taxon>Fungi</taxon>
        <taxon>Dikarya</taxon>
        <taxon>Basidiomycota</taxon>
        <taxon>Agaricomycotina</taxon>
        <taxon>Agaricomycetes</taxon>
        <taxon>Phallomycetidae</taxon>
        <taxon>Phallales</taxon>
        <taxon>Clathraceae</taxon>
        <taxon>Clathrus</taxon>
    </lineage>
</organism>
<evidence type="ECO:0000256" key="7">
    <source>
        <dbReference type="SAM" id="MobiDB-lite"/>
    </source>
</evidence>
<dbReference type="GO" id="GO:0005524">
    <property type="term" value="F:ATP binding"/>
    <property type="evidence" value="ECO:0007669"/>
    <property type="project" value="UniProtKB-KW"/>
</dbReference>
<dbReference type="InterPro" id="IPR018042">
    <property type="entry name" value="Aspartate_kinase_CS"/>
</dbReference>
<gene>
    <name evidence="9" type="ORF">Clacol_004935</name>
</gene>
<dbReference type="NCBIfam" id="TIGR00657">
    <property type="entry name" value="asp_kinases"/>
    <property type="match status" value="1"/>
</dbReference>
<dbReference type="FunFam" id="3.40.1160.10:FF:000023">
    <property type="entry name" value="Probable aspartokinase"/>
    <property type="match status" value="1"/>
</dbReference>
<keyword evidence="6" id="KW-0067">ATP-binding</keyword>
<feature type="region of interest" description="Disordered" evidence="7">
    <location>
        <begin position="1042"/>
        <end position="1107"/>
    </location>
</feature>
<dbReference type="InterPro" id="IPR011990">
    <property type="entry name" value="TPR-like_helical_dom_sf"/>
</dbReference>
<reference evidence="9" key="1">
    <citation type="submission" date="2021-10" db="EMBL/GenBank/DDBJ databases">
        <title>De novo Genome Assembly of Clathrus columnatus (Basidiomycota, Fungi) Using Illumina and Nanopore Sequence Data.</title>
        <authorList>
            <person name="Ogiso-Tanaka E."/>
            <person name="Itagaki H."/>
            <person name="Hosoya T."/>
            <person name="Hosaka K."/>
        </authorList>
    </citation>
    <scope>NUCLEOTIDE SEQUENCE</scope>
    <source>
        <strain evidence="9">MO-923</strain>
    </source>
</reference>
<dbReference type="EC" id="2.7.2.4" evidence="2"/>
<comment type="caution">
    <text evidence="9">The sequence shown here is derived from an EMBL/GenBank/DDBJ whole genome shotgun (WGS) entry which is preliminary data.</text>
</comment>
<dbReference type="SUPFAM" id="SSF55021">
    <property type="entry name" value="ACT-like"/>
    <property type="match status" value="2"/>
</dbReference>